<dbReference type="EMBL" id="FOBI01000001">
    <property type="protein sequence ID" value="SEK47415.1"/>
    <property type="molecule type" value="Genomic_DNA"/>
</dbReference>
<proteinExistence type="predicted"/>
<evidence type="ECO:0000256" key="5">
    <source>
        <dbReference type="ARBA" id="ARBA00023136"/>
    </source>
</evidence>
<dbReference type="InterPro" id="IPR032807">
    <property type="entry name" value="GNVR"/>
</dbReference>
<feature type="compositionally biased region" description="Basic and acidic residues" evidence="6">
    <location>
        <begin position="27"/>
        <end position="39"/>
    </location>
</feature>
<feature type="region of interest" description="Disordered" evidence="6">
    <location>
        <begin position="1"/>
        <end position="39"/>
    </location>
</feature>
<evidence type="ECO:0000259" key="9">
    <source>
        <dbReference type="Pfam" id="PF13807"/>
    </source>
</evidence>
<keyword evidence="3 7" id="KW-0812">Transmembrane</keyword>
<evidence type="ECO:0000256" key="4">
    <source>
        <dbReference type="ARBA" id="ARBA00022989"/>
    </source>
</evidence>
<dbReference type="Pfam" id="PF02706">
    <property type="entry name" value="Wzz"/>
    <property type="match status" value="1"/>
</dbReference>
<keyword evidence="5 7" id="KW-0472">Membrane</keyword>
<evidence type="ECO:0000259" key="8">
    <source>
        <dbReference type="Pfam" id="PF02706"/>
    </source>
</evidence>
<organism evidence="10 11">
    <name type="scientific">Colwellia chukchiensis</name>
    <dbReference type="NCBI Taxonomy" id="641665"/>
    <lineage>
        <taxon>Bacteria</taxon>
        <taxon>Pseudomonadati</taxon>
        <taxon>Pseudomonadota</taxon>
        <taxon>Gammaproteobacteria</taxon>
        <taxon>Alteromonadales</taxon>
        <taxon>Colwelliaceae</taxon>
        <taxon>Colwellia</taxon>
    </lineage>
</organism>
<comment type="subcellular location">
    <subcellularLocation>
        <location evidence="1">Cell membrane</location>
        <topology evidence="1">Multi-pass membrane protein</topology>
    </subcellularLocation>
</comment>
<evidence type="ECO:0000256" key="3">
    <source>
        <dbReference type="ARBA" id="ARBA00022692"/>
    </source>
</evidence>
<dbReference type="GO" id="GO:0005886">
    <property type="term" value="C:plasma membrane"/>
    <property type="evidence" value="ECO:0007669"/>
    <property type="project" value="UniProtKB-SubCell"/>
</dbReference>
<evidence type="ECO:0000256" key="6">
    <source>
        <dbReference type="SAM" id="MobiDB-lite"/>
    </source>
</evidence>
<feature type="transmembrane region" description="Helical" evidence="7">
    <location>
        <begin position="67"/>
        <end position="85"/>
    </location>
</feature>
<feature type="domain" description="Tyrosine-protein kinase G-rich" evidence="9">
    <location>
        <begin position="279"/>
        <end position="344"/>
    </location>
</feature>
<name>A0A1H7HGQ1_9GAMM</name>
<evidence type="ECO:0000256" key="2">
    <source>
        <dbReference type="ARBA" id="ARBA00022475"/>
    </source>
</evidence>
<dbReference type="OrthoDB" id="9775724at2"/>
<protein>
    <submittedName>
        <fullName evidence="10">LPS O-antigen chain length determinant protein, WzzB/FepE family</fullName>
    </submittedName>
</protein>
<keyword evidence="11" id="KW-1185">Reference proteome</keyword>
<evidence type="ECO:0000313" key="11">
    <source>
        <dbReference type="Proteomes" id="UP000199297"/>
    </source>
</evidence>
<dbReference type="AlphaFoldDB" id="A0A1H7HGQ1"/>
<dbReference type="InterPro" id="IPR050445">
    <property type="entry name" value="Bact_polysacc_biosynth/exp"/>
</dbReference>
<evidence type="ECO:0000256" key="1">
    <source>
        <dbReference type="ARBA" id="ARBA00004651"/>
    </source>
</evidence>
<gene>
    <name evidence="10" type="ORF">SAMN05216262_101444</name>
</gene>
<accession>A0A1H7HGQ1</accession>
<feature type="domain" description="Polysaccharide chain length determinant N-terminal" evidence="8">
    <location>
        <begin position="51"/>
        <end position="154"/>
    </location>
</feature>
<dbReference type="PANTHER" id="PTHR32309">
    <property type="entry name" value="TYROSINE-PROTEIN KINASE"/>
    <property type="match status" value="1"/>
</dbReference>
<evidence type="ECO:0000256" key="7">
    <source>
        <dbReference type="SAM" id="Phobius"/>
    </source>
</evidence>
<feature type="compositionally biased region" description="Polar residues" evidence="6">
    <location>
        <begin position="15"/>
        <end position="24"/>
    </location>
</feature>
<dbReference type="Pfam" id="PF13807">
    <property type="entry name" value="GNVR"/>
    <property type="match status" value="1"/>
</dbReference>
<dbReference type="InterPro" id="IPR003856">
    <property type="entry name" value="LPS_length_determ_N"/>
</dbReference>
<reference evidence="11" key="1">
    <citation type="submission" date="2016-10" db="EMBL/GenBank/DDBJ databases">
        <authorList>
            <person name="Varghese N."/>
            <person name="Submissions S."/>
        </authorList>
    </citation>
    <scope>NUCLEOTIDE SEQUENCE [LARGE SCALE GENOMIC DNA]</scope>
    <source>
        <strain evidence="11">CGMCC 1.9127</strain>
    </source>
</reference>
<dbReference type="Proteomes" id="UP000199297">
    <property type="component" value="Unassembled WGS sequence"/>
</dbReference>
<dbReference type="PANTHER" id="PTHR32309:SF13">
    <property type="entry name" value="FERRIC ENTEROBACTIN TRANSPORT PROTEIN FEPE"/>
    <property type="match status" value="1"/>
</dbReference>
<sequence length="380" mass="42234">MQESRNNIVDKKSHQGTNNSSSAQVEGKNHPEHPHYITYPHHDIGQQLSEDEIDLAELWRALWSGKLIILTISFAFAIAAAVYAIKLPNVYKATTQLAPASEQNSASGLAKMAGQFGGLASLAGINLGNSGTDKTGLALEVLQSRIFIENFINKYQLLVPLMAADYWDAVSNTLILNDEIYNADNNTWLREVKAPKSPQPTSWEAYEAFKNKLSISTSKETGIITISIEHYSPEIAKQWLLWLVDEINTTMREQDKAEAQRSIDYLTEKLEETQLADMQTVFYQLIEEQSKTIMLAEVSLEYVLKTIDPANVPDEKDSPKRALIVVLGGLLGGILSVLIVLIRYFTNKSHSINSQFADIDEAVTLQSAISYGVNAKQESN</sequence>
<evidence type="ECO:0000313" key="10">
    <source>
        <dbReference type="EMBL" id="SEK47415.1"/>
    </source>
</evidence>
<dbReference type="GO" id="GO:0004713">
    <property type="term" value="F:protein tyrosine kinase activity"/>
    <property type="evidence" value="ECO:0007669"/>
    <property type="project" value="TreeGrafter"/>
</dbReference>
<feature type="transmembrane region" description="Helical" evidence="7">
    <location>
        <begin position="322"/>
        <end position="345"/>
    </location>
</feature>
<keyword evidence="4 7" id="KW-1133">Transmembrane helix</keyword>
<keyword evidence="2" id="KW-1003">Cell membrane</keyword>
<dbReference type="STRING" id="641665.GCA_002104455_00261"/>